<keyword evidence="2" id="KW-1185">Reference proteome</keyword>
<dbReference type="Proteomes" id="UP000565715">
    <property type="component" value="Unassembled WGS sequence"/>
</dbReference>
<sequence length="148" mass="16738">MRSAVREAVENADAVLDITGLRALRVLLHAGFSAYWPLVKARPVQQIHAYEKTVQTLCRHWDSRADYVPDPVVSERQRTQQQHVVEWLELCARRSGTRWIEPVDSVAGYVITLVQGSVLRWLADCDDEAILVAFDDLVSNLLTRAVDA</sequence>
<protein>
    <submittedName>
        <fullName evidence="1">TetR family transcriptional regulator</fullName>
    </submittedName>
</protein>
<accession>A0A846XDS3</accession>
<organism evidence="1 2">
    <name type="scientific">Nocardia speluncae</name>
    <dbReference type="NCBI Taxonomy" id="419477"/>
    <lineage>
        <taxon>Bacteria</taxon>
        <taxon>Bacillati</taxon>
        <taxon>Actinomycetota</taxon>
        <taxon>Actinomycetes</taxon>
        <taxon>Mycobacteriales</taxon>
        <taxon>Nocardiaceae</taxon>
        <taxon>Nocardia</taxon>
    </lineage>
</organism>
<reference evidence="1 2" key="1">
    <citation type="submission" date="2020-04" db="EMBL/GenBank/DDBJ databases">
        <title>MicrobeNet Type strains.</title>
        <authorList>
            <person name="Nicholson A.C."/>
        </authorList>
    </citation>
    <scope>NUCLEOTIDE SEQUENCE [LARGE SCALE GENOMIC DNA]</scope>
    <source>
        <strain evidence="1 2">DSM 45078</strain>
    </source>
</reference>
<proteinExistence type="predicted"/>
<evidence type="ECO:0000313" key="1">
    <source>
        <dbReference type="EMBL" id="NKY34092.1"/>
    </source>
</evidence>
<dbReference type="AlphaFoldDB" id="A0A846XDS3"/>
<gene>
    <name evidence="1" type="ORF">HGA13_13530</name>
</gene>
<comment type="caution">
    <text evidence="1">The sequence shown here is derived from an EMBL/GenBank/DDBJ whole genome shotgun (WGS) entry which is preliminary data.</text>
</comment>
<evidence type="ECO:0000313" key="2">
    <source>
        <dbReference type="Proteomes" id="UP000565715"/>
    </source>
</evidence>
<dbReference type="RefSeq" id="WP_068049294.1">
    <property type="nucleotide sequence ID" value="NZ_JAAXOO010000003.1"/>
</dbReference>
<name>A0A846XDS3_9NOCA</name>
<dbReference type="EMBL" id="JAAXOO010000003">
    <property type="protein sequence ID" value="NKY34092.1"/>
    <property type="molecule type" value="Genomic_DNA"/>
</dbReference>